<evidence type="ECO:0000313" key="1">
    <source>
        <dbReference type="EMBL" id="RAL04909.1"/>
    </source>
</evidence>
<keyword evidence="2" id="KW-1185">Reference proteome</keyword>
<dbReference type="AlphaFoldDB" id="A0A395HBH1"/>
<dbReference type="EMBL" id="KZ824422">
    <property type="protein sequence ID" value="RAL04909.1"/>
    <property type="molecule type" value="Genomic_DNA"/>
</dbReference>
<organism evidence="1 2">
    <name type="scientific">Aspergillus ibericus CBS 121593</name>
    <dbReference type="NCBI Taxonomy" id="1448316"/>
    <lineage>
        <taxon>Eukaryota</taxon>
        <taxon>Fungi</taxon>
        <taxon>Dikarya</taxon>
        <taxon>Ascomycota</taxon>
        <taxon>Pezizomycotina</taxon>
        <taxon>Eurotiomycetes</taxon>
        <taxon>Eurotiomycetidae</taxon>
        <taxon>Eurotiales</taxon>
        <taxon>Aspergillaceae</taxon>
        <taxon>Aspergillus</taxon>
        <taxon>Aspergillus subgen. Circumdati</taxon>
    </lineage>
</organism>
<dbReference type="OrthoDB" id="3561867at2759"/>
<feature type="non-terminal residue" evidence="1">
    <location>
        <position position="1"/>
    </location>
</feature>
<sequence length="81" mass="9777">LINKILIEYLNKFIIAYIDNILIYSDNVAKYELYVYLTVIYKYKFYIIKIKFLKFIIATDGIQIDLIKIIIIIKWIILIII</sequence>
<dbReference type="RefSeq" id="XP_025579236.1">
    <property type="nucleotide sequence ID" value="XM_025715374.1"/>
</dbReference>
<dbReference type="STRING" id="1448316.A0A395HBH1"/>
<evidence type="ECO:0000313" key="2">
    <source>
        <dbReference type="Proteomes" id="UP000249402"/>
    </source>
</evidence>
<proteinExistence type="predicted"/>
<dbReference type="GeneID" id="37220239"/>
<evidence type="ECO:0008006" key="3">
    <source>
        <dbReference type="Google" id="ProtNLM"/>
    </source>
</evidence>
<reference evidence="1 2" key="1">
    <citation type="submission" date="2018-02" db="EMBL/GenBank/DDBJ databases">
        <title>The genomes of Aspergillus section Nigri reveals drivers in fungal speciation.</title>
        <authorList>
            <consortium name="DOE Joint Genome Institute"/>
            <person name="Vesth T.C."/>
            <person name="Nybo J."/>
            <person name="Theobald S."/>
            <person name="Brandl J."/>
            <person name="Frisvad J.C."/>
            <person name="Nielsen K.F."/>
            <person name="Lyhne E.K."/>
            <person name="Kogle M.E."/>
            <person name="Kuo A."/>
            <person name="Riley R."/>
            <person name="Clum A."/>
            <person name="Nolan M."/>
            <person name="Lipzen A."/>
            <person name="Salamov A."/>
            <person name="Henrissat B."/>
            <person name="Wiebenga A."/>
            <person name="De vries R.P."/>
            <person name="Grigoriev I.V."/>
            <person name="Mortensen U.H."/>
            <person name="Andersen M.R."/>
            <person name="Baker S.E."/>
        </authorList>
    </citation>
    <scope>NUCLEOTIDE SEQUENCE [LARGE SCALE GENOMIC DNA]</scope>
    <source>
        <strain evidence="1 2">CBS 121593</strain>
    </source>
</reference>
<protein>
    <recommendedName>
        <fullName evidence="3">Reverse transcriptase domain-containing protein</fullName>
    </recommendedName>
</protein>
<gene>
    <name evidence="1" type="ORF">BO80DRAFT_346583</name>
</gene>
<dbReference type="InterPro" id="IPR043502">
    <property type="entry name" value="DNA/RNA_pol_sf"/>
</dbReference>
<dbReference type="Proteomes" id="UP000249402">
    <property type="component" value="Unassembled WGS sequence"/>
</dbReference>
<dbReference type="VEuPathDB" id="FungiDB:BO80DRAFT_346583"/>
<accession>A0A395HBH1</accession>
<dbReference type="SUPFAM" id="SSF56672">
    <property type="entry name" value="DNA/RNA polymerases"/>
    <property type="match status" value="1"/>
</dbReference>
<name>A0A395HBH1_9EURO</name>